<proteinExistence type="predicted"/>
<evidence type="ECO:0000313" key="2">
    <source>
        <dbReference type="Proteomes" id="UP001055811"/>
    </source>
</evidence>
<accession>A0ACB9CVX9</accession>
<sequence length="167" mass="19476">MKHKSVDTNTKKKKGRIHTTVLEAMKSEEAMLKLQSKTKLEPLSGVVRSNSAKKKASSKCWSLEVDRWLEPWRLTVVGKDVEEETRRVRPAAIQRRRKGRKDVEEETRKLKKKLNKEKNEATFLLKSKSKVVSLNSILHRFPQHAIILYLFYFSSKFHGLRTITMIS</sequence>
<dbReference type="Proteomes" id="UP001055811">
    <property type="component" value="Linkage Group LG05"/>
</dbReference>
<keyword evidence="2" id="KW-1185">Reference proteome</keyword>
<organism evidence="1 2">
    <name type="scientific">Cichorium intybus</name>
    <name type="common">Chicory</name>
    <dbReference type="NCBI Taxonomy" id="13427"/>
    <lineage>
        <taxon>Eukaryota</taxon>
        <taxon>Viridiplantae</taxon>
        <taxon>Streptophyta</taxon>
        <taxon>Embryophyta</taxon>
        <taxon>Tracheophyta</taxon>
        <taxon>Spermatophyta</taxon>
        <taxon>Magnoliopsida</taxon>
        <taxon>eudicotyledons</taxon>
        <taxon>Gunneridae</taxon>
        <taxon>Pentapetalae</taxon>
        <taxon>asterids</taxon>
        <taxon>campanulids</taxon>
        <taxon>Asterales</taxon>
        <taxon>Asteraceae</taxon>
        <taxon>Cichorioideae</taxon>
        <taxon>Cichorieae</taxon>
        <taxon>Cichoriinae</taxon>
        <taxon>Cichorium</taxon>
    </lineage>
</organism>
<name>A0ACB9CVX9_CICIN</name>
<reference evidence="2" key="1">
    <citation type="journal article" date="2022" name="Mol. Ecol. Resour.">
        <title>The genomes of chicory, endive, great burdock and yacon provide insights into Asteraceae palaeo-polyploidization history and plant inulin production.</title>
        <authorList>
            <person name="Fan W."/>
            <person name="Wang S."/>
            <person name="Wang H."/>
            <person name="Wang A."/>
            <person name="Jiang F."/>
            <person name="Liu H."/>
            <person name="Zhao H."/>
            <person name="Xu D."/>
            <person name="Zhang Y."/>
        </authorList>
    </citation>
    <scope>NUCLEOTIDE SEQUENCE [LARGE SCALE GENOMIC DNA]</scope>
    <source>
        <strain evidence="2">cv. Punajuju</strain>
    </source>
</reference>
<dbReference type="EMBL" id="CM042013">
    <property type="protein sequence ID" value="KAI3738474.1"/>
    <property type="molecule type" value="Genomic_DNA"/>
</dbReference>
<gene>
    <name evidence="1" type="ORF">L2E82_28506</name>
</gene>
<evidence type="ECO:0000313" key="1">
    <source>
        <dbReference type="EMBL" id="KAI3738474.1"/>
    </source>
</evidence>
<protein>
    <submittedName>
        <fullName evidence="1">Uncharacterized protein</fullName>
    </submittedName>
</protein>
<reference evidence="1 2" key="2">
    <citation type="journal article" date="2022" name="Mol. Ecol. Resour.">
        <title>The genomes of chicory, endive, great burdock and yacon provide insights into Asteraceae paleo-polyploidization history and plant inulin production.</title>
        <authorList>
            <person name="Fan W."/>
            <person name="Wang S."/>
            <person name="Wang H."/>
            <person name="Wang A."/>
            <person name="Jiang F."/>
            <person name="Liu H."/>
            <person name="Zhao H."/>
            <person name="Xu D."/>
            <person name="Zhang Y."/>
        </authorList>
    </citation>
    <scope>NUCLEOTIDE SEQUENCE [LARGE SCALE GENOMIC DNA]</scope>
    <source>
        <strain evidence="2">cv. Punajuju</strain>
        <tissue evidence="1">Leaves</tissue>
    </source>
</reference>
<comment type="caution">
    <text evidence="1">The sequence shown here is derived from an EMBL/GenBank/DDBJ whole genome shotgun (WGS) entry which is preliminary data.</text>
</comment>